<evidence type="ECO:0000259" key="9">
    <source>
        <dbReference type="PROSITE" id="PS50893"/>
    </source>
</evidence>
<name>A0ABT2EE60_9GAMM</name>
<dbReference type="InterPro" id="IPR039421">
    <property type="entry name" value="Type_1_exporter"/>
</dbReference>
<feature type="domain" description="ABC transporter" evidence="9">
    <location>
        <begin position="485"/>
        <end position="721"/>
    </location>
</feature>
<dbReference type="Pfam" id="PF00664">
    <property type="entry name" value="ABC_membrane"/>
    <property type="match status" value="1"/>
</dbReference>
<dbReference type="InterPro" id="IPR005074">
    <property type="entry name" value="Peptidase_C39"/>
</dbReference>
<dbReference type="SUPFAM" id="SSF52540">
    <property type="entry name" value="P-loop containing nucleoside triphosphate hydrolases"/>
    <property type="match status" value="1"/>
</dbReference>
<keyword evidence="5" id="KW-0067">ATP-binding</keyword>
<evidence type="ECO:0000256" key="3">
    <source>
        <dbReference type="ARBA" id="ARBA00022741"/>
    </source>
</evidence>
<dbReference type="SMART" id="SM00382">
    <property type="entry name" value="AAA"/>
    <property type="match status" value="1"/>
</dbReference>
<evidence type="ECO:0000259" key="11">
    <source>
        <dbReference type="PROSITE" id="PS50990"/>
    </source>
</evidence>
<feature type="domain" description="Peptidase C39" evidence="11">
    <location>
        <begin position="16"/>
        <end position="137"/>
    </location>
</feature>
<dbReference type="PANTHER" id="PTHR43394:SF1">
    <property type="entry name" value="ATP-BINDING CASSETTE SUB-FAMILY B MEMBER 10, MITOCHONDRIAL"/>
    <property type="match status" value="1"/>
</dbReference>
<dbReference type="CDD" id="cd18587">
    <property type="entry name" value="ABC_6TM_LapB_like"/>
    <property type="match status" value="1"/>
</dbReference>
<dbReference type="PROSITE" id="PS50893">
    <property type="entry name" value="ABC_TRANSPORTER_2"/>
    <property type="match status" value="1"/>
</dbReference>
<evidence type="ECO:0000256" key="1">
    <source>
        <dbReference type="ARBA" id="ARBA00004651"/>
    </source>
</evidence>
<dbReference type="Gene3D" id="3.40.50.300">
    <property type="entry name" value="P-loop containing nucleotide triphosphate hydrolases"/>
    <property type="match status" value="1"/>
</dbReference>
<dbReference type="InterPro" id="IPR017750">
    <property type="entry name" value="ATPase_T1SS"/>
</dbReference>
<dbReference type="Pfam" id="PF00005">
    <property type="entry name" value="ABC_tran"/>
    <property type="match status" value="1"/>
</dbReference>
<protein>
    <submittedName>
        <fullName evidence="12">Type I secretion system permease/ATPase</fullName>
    </submittedName>
</protein>
<reference evidence="12" key="1">
    <citation type="submission" date="2021-11" db="EMBL/GenBank/DDBJ databases">
        <title>Halomonas sp., isolated from a coastal aquaculture zone in Dongshan Bay.</title>
        <authorList>
            <person name="Lin W."/>
        </authorList>
    </citation>
    <scope>NUCLEOTIDE SEQUENCE</scope>
    <source>
        <strain evidence="12">Yzlin-01</strain>
    </source>
</reference>
<dbReference type="InterPro" id="IPR036640">
    <property type="entry name" value="ABC1_TM_sf"/>
</dbReference>
<dbReference type="PROSITE" id="PS50929">
    <property type="entry name" value="ABC_TM1F"/>
    <property type="match status" value="1"/>
</dbReference>
<keyword evidence="13" id="KW-1185">Reference proteome</keyword>
<evidence type="ECO:0000256" key="7">
    <source>
        <dbReference type="ARBA" id="ARBA00023136"/>
    </source>
</evidence>
<evidence type="ECO:0000256" key="5">
    <source>
        <dbReference type="ARBA" id="ARBA00022840"/>
    </source>
</evidence>
<comment type="subcellular location">
    <subcellularLocation>
        <location evidence="1">Cell membrane</location>
        <topology evidence="1">Multi-pass membrane protein</topology>
    </subcellularLocation>
</comment>
<dbReference type="PANTHER" id="PTHR43394">
    <property type="entry name" value="ATP-DEPENDENT PERMEASE MDL1, MITOCHONDRIAL"/>
    <property type="match status" value="1"/>
</dbReference>
<dbReference type="Proteomes" id="UP001165542">
    <property type="component" value="Unassembled WGS sequence"/>
</dbReference>
<evidence type="ECO:0000256" key="4">
    <source>
        <dbReference type="ARBA" id="ARBA00022801"/>
    </source>
</evidence>
<dbReference type="SUPFAM" id="SSF90123">
    <property type="entry name" value="ABC transporter transmembrane region"/>
    <property type="match status" value="1"/>
</dbReference>
<dbReference type="InterPro" id="IPR011527">
    <property type="entry name" value="ABC1_TM_dom"/>
</dbReference>
<sequence length="732" mass="80429">MTQPDPTPRAAKAYSQASLDHWIEMMLLVAKHYRLEYSSENVRLGAAWQAQAPEGEVLRTMARQLGMSLTTARFEPATLTPWRLPMIVQFHDGQLAMLESLDGQRHVGLVFSGDGGNRSAMTLDELGERVMTAIVLRPARSIPDARVDDYIQPFDRHWLRRIVLRDLRPYGHVMLASLMASTLALAGVIFSRQVYDRVIPAESMPTLYVLFSGVMLALLFDFILRRSRVRITDLLGKRADLRASDRVYGHALRIKNSARPRSTGTFISQIRELEHVRELLTSTTVTACADMPFFLLFAAVFWYIAGPLVLVPLVALVLMVVPGLLVQRRLRELASESMRDASLRNAMLVESVQGMEDIKTLQAEPHFQNQWNHFNAVTADVNLRLRYITNTLSVWSQTVQTGVFAAVVFFGAPMVMSGDLTVGSLVAASILATRMMAPMAQLTQVLSKWQQAKVATDSLNTIMAREVDNPESARRIHRAYLGGDYAFESARFRYAQEDATPALDVKRLTITSGERIGLLGRNGAGKSTLLQACSGLLEPASGELLLDGVRLAHIDPADVRRDVALLSQNARLFHGTLRDNLIMGAPGATDDDALAALALSGASDFVRKLSDGLDHIVLEGGLGLSGGQRQSLLLARLLIRQPNVLLLDEPTASLDEAAEKRFIQQLGAWLPGKTLLVATHRMSLLSLVDRIIVVDGGRIVLDDTKEVVLARLSGKTPPARPNQSAGAMGGEA</sequence>
<evidence type="ECO:0000259" key="10">
    <source>
        <dbReference type="PROSITE" id="PS50929"/>
    </source>
</evidence>
<dbReference type="InterPro" id="IPR027417">
    <property type="entry name" value="P-loop_NTPase"/>
</dbReference>
<keyword evidence="3" id="KW-0547">Nucleotide-binding</keyword>
<accession>A0ABT2EE60</accession>
<dbReference type="EMBL" id="JAJISC010000004">
    <property type="protein sequence ID" value="MCS2609863.1"/>
    <property type="molecule type" value="Genomic_DNA"/>
</dbReference>
<dbReference type="RefSeq" id="WP_259036357.1">
    <property type="nucleotide sequence ID" value="NZ_JAJISC010000004.1"/>
</dbReference>
<gene>
    <name evidence="12" type="ORF">LLY24_11125</name>
</gene>
<evidence type="ECO:0000256" key="6">
    <source>
        <dbReference type="ARBA" id="ARBA00022989"/>
    </source>
</evidence>
<keyword evidence="7 8" id="KW-0472">Membrane</keyword>
<evidence type="ECO:0000256" key="2">
    <source>
        <dbReference type="ARBA" id="ARBA00022692"/>
    </source>
</evidence>
<evidence type="ECO:0000313" key="12">
    <source>
        <dbReference type="EMBL" id="MCS2609863.1"/>
    </source>
</evidence>
<dbReference type="InterPro" id="IPR003439">
    <property type="entry name" value="ABC_transporter-like_ATP-bd"/>
</dbReference>
<feature type="transmembrane region" description="Helical" evidence="8">
    <location>
        <begin position="170"/>
        <end position="195"/>
    </location>
</feature>
<organism evidence="12 13">
    <name type="scientific">Halomonas dongshanensis</name>
    <dbReference type="NCBI Taxonomy" id="2890835"/>
    <lineage>
        <taxon>Bacteria</taxon>
        <taxon>Pseudomonadati</taxon>
        <taxon>Pseudomonadota</taxon>
        <taxon>Gammaproteobacteria</taxon>
        <taxon>Oceanospirillales</taxon>
        <taxon>Halomonadaceae</taxon>
        <taxon>Halomonas</taxon>
    </lineage>
</organism>
<dbReference type="InterPro" id="IPR003593">
    <property type="entry name" value="AAA+_ATPase"/>
</dbReference>
<dbReference type="Gene3D" id="1.20.1560.10">
    <property type="entry name" value="ABC transporter type 1, transmembrane domain"/>
    <property type="match status" value="1"/>
</dbReference>
<feature type="domain" description="ABC transmembrane type-1" evidence="10">
    <location>
        <begin position="173"/>
        <end position="451"/>
    </location>
</feature>
<dbReference type="Gene3D" id="3.90.70.10">
    <property type="entry name" value="Cysteine proteinases"/>
    <property type="match status" value="1"/>
</dbReference>
<comment type="caution">
    <text evidence="12">The sequence shown here is derived from an EMBL/GenBank/DDBJ whole genome shotgun (WGS) entry which is preliminary data.</text>
</comment>
<proteinExistence type="predicted"/>
<keyword evidence="6 8" id="KW-1133">Transmembrane helix</keyword>
<keyword evidence="2 8" id="KW-0812">Transmembrane</keyword>
<evidence type="ECO:0000313" key="13">
    <source>
        <dbReference type="Proteomes" id="UP001165542"/>
    </source>
</evidence>
<evidence type="ECO:0000256" key="8">
    <source>
        <dbReference type="SAM" id="Phobius"/>
    </source>
</evidence>
<keyword evidence="4" id="KW-0378">Hydrolase</keyword>
<feature type="transmembrane region" description="Helical" evidence="8">
    <location>
        <begin position="207"/>
        <end position="224"/>
    </location>
</feature>
<dbReference type="NCBIfam" id="TIGR03375">
    <property type="entry name" value="type_I_sec_LssB"/>
    <property type="match status" value="1"/>
</dbReference>
<dbReference type="PROSITE" id="PS50990">
    <property type="entry name" value="PEPTIDASE_C39"/>
    <property type="match status" value="1"/>
</dbReference>